<dbReference type="EMBL" id="JAEUXJ010000020">
    <property type="protein sequence ID" value="MBL6458827.1"/>
    <property type="molecule type" value="Genomic_DNA"/>
</dbReference>
<evidence type="ECO:0000313" key="2">
    <source>
        <dbReference type="Proteomes" id="UP000606490"/>
    </source>
</evidence>
<sequence>MHDLALTGHAYDSHFAHASNKVMREAALPANEKLIHLRYTTLSNVSSIDFTWQGSDFQLVFEDSSIETGKSYLIKGPVTTFIPTELLLWLSVFVGEDAVDPHREKDTRLNRERGSFKISQKQLATFLFAAERMEQRKWPRWRRELFRNALIYYSVGVRSGVDMMPLNIGFFGLSLECIGNVRHGTRDKHYTLGDKRFKDYLTTRLARAKRDPAKRLMIKDFEKKFNADIDLINQMRNAFYGHSLLHLKDDRKRLLYSLRQWMTRGGHTCDFVNISFTLERLRDQVVTHSPALYKVGLRVNRIFLFLSLGIHKSIPFAEYDFQTVGDTSTPFVGEFRGMRVRFS</sequence>
<proteinExistence type="predicted"/>
<protein>
    <submittedName>
        <fullName evidence="1">Uncharacterized protein</fullName>
    </submittedName>
</protein>
<dbReference type="RefSeq" id="WP_202828569.1">
    <property type="nucleotide sequence ID" value="NZ_JAEUXJ010000020.1"/>
</dbReference>
<reference evidence="1 2" key="1">
    <citation type="submission" date="2021-01" db="EMBL/GenBank/DDBJ databases">
        <title>Belnapia mucosa sp. nov. and Belnapia arida sp. nov., isolated from the Tabernas Desert (Almeria, Spain).</title>
        <authorList>
            <person name="Molina-Menor E."/>
            <person name="Vidal-Verdu A."/>
            <person name="Calonge A."/>
            <person name="Satari L."/>
            <person name="Pereto Magraner J."/>
            <person name="Porcar Miralles M."/>
        </authorList>
    </citation>
    <scope>NUCLEOTIDE SEQUENCE [LARGE SCALE GENOMIC DNA]</scope>
    <source>
        <strain evidence="1 2">T6</strain>
    </source>
</reference>
<comment type="caution">
    <text evidence="1">The sequence shown here is derived from an EMBL/GenBank/DDBJ whole genome shotgun (WGS) entry which is preliminary data.</text>
</comment>
<accession>A0ABS1VBX9</accession>
<keyword evidence="2" id="KW-1185">Reference proteome</keyword>
<evidence type="ECO:0000313" key="1">
    <source>
        <dbReference type="EMBL" id="MBL6458827.1"/>
    </source>
</evidence>
<name>A0ABS1VBX9_9PROT</name>
<dbReference type="Proteomes" id="UP000606490">
    <property type="component" value="Unassembled WGS sequence"/>
</dbReference>
<organism evidence="1 2">
    <name type="scientific">Belnapia mucosa</name>
    <dbReference type="NCBI Taxonomy" id="2804532"/>
    <lineage>
        <taxon>Bacteria</taxon>
        <taxon>Pseudomonadati</taxon>
        <taxon>Pseudomonadota</taxon>
        <taxon>Alphaproteobacteria</taxon>
        <taxon>Acetobacterales</taxon>
        <taxon>Roseomonadaceae</taxon>
        <taxon>Belnapia</taxon>
    </lineage>
</organism>
<gene>
    <name evidence="1" type="ORF">JMJ55_26195</name>
</gene>